<sequence length="438" mass="47568">MGGASRLIPLPSFLALALAGAHFWRAGWPSLAAGCGLMAVLTWTRLAWVRQFLLLALPVLAARWIWTTAQFVQIRQLMEQPWMRLAVILLSVALFTVAAALLLLKDSAQQRYCHRQEAATAQMGAMAVCLALLLPVWFMNPQLLVLERFVPQGGLAQIMLAALWAALAAGWLADRRTAPRARMRLWRLFSLVFFGQLVLGLAVESRFLLTGSLHLPVPGLIVAGPVYRGGGWFMLGLFGLSTLLVGAAWCSQLCYFGVWDATAAREAKNTPAPAWLPRLRMASLALTLATALGLRLTGAPTVAALTCGLLLGLLIVPCALLISRIRGYASYCRGICPLGILAQWFGRISPWRIRRVGECSGCRACVRVCRQDAMTEQAFESGCPTTACHLCRDCANVCPRHALAVTWFGRASSAAWAGTVMIALLAGLHAAFLFMARI</sequence>
<keyword evidence="1" id="KW-0479">Metal-binding</keyword>
<reference evidence="6" key="1">
    <citation type="submission" date="2016-08" db="EMBL/GenBank/DDBJ databases">
        <authorList>
            <person name="Seilhamer J.J."/>
        </authorList>
    </citation>
    <scope>NUCLEOTIDE SEQUENCE</scope>
    <source>
        <strain evidence="6">86-1</strain>
    </source>
</reference>
<evidence type="ECO:0000256" key="4">
    <source>
        <dbReference type="SAM" id="Phobius"/>
    </source>
</evidence>
<dbReference type="EMBL" id="FMJC01000002">
    <property type="protein sequence ID" value="SCM73776.1"/>
    <property type="molecule type" value="Genomic_DNA"/>
</dbReference>
<keyword evidence="2" id="KW-0408">Iron</keyword>
<keyword evidence="4" id="KW-0472">Membrane</keyword>
<dbReference type="GO" id="GO:0046872">
    <property type="term" value="F:metal ion binding"/>
    <property type="evidence" value="ECO:0007669"/>
    <property type="project" value="UniProtKB-KW"/>
</dbReference>
<evidence type="ECO:0000259" key="5">
    <source>
        <dbReference type="PROSITE" id="PS51379"/>
    </source>
</evidence>
<feature type="transmembrane region" description="Helical" evidence="4">
    <location>
        <begin position="414"/>
        <end position="436"/>
    </location>
</feature>
<feature type="domain" description="4Fe-4S ferredoxin-type" evidence="5">
    <location>
        <begin position="349"/>
        <end position="379"/>
    </location>
</feature>
<protein>
    <submittedName>
        <fullName evidence="6">4Fe-4S ferredoxin iron-sulfur binding domain protein</fullName>
    </submittedName>
</protein>
<organism evidence="6">
    <name type="scientific">uncultured Desulfovibrio sp</name>
    <dbReference type="NCBI Taxonomy" id="167968"/>
    <lineage>
        <taxon>Bacteria</taxon>
        <taxon>Pseudomonadati</taxon>
        <taxon>Thermodesulfobacteriota</taxon>
        <taxon>Desulfovibrionia</taxon>
        <taxon>Desulfovibrionales</taxon>
        <taxon>Desulfovibrionaceae</taxon>
        <taxon>Desulfovibrio</taxon>
        <taxon>environmental samples</taxon>
    </lineage>
</organism>
<accession>A0A212L8B1</accession>
<gene>
    <name evidence="6" type="ORF">KL86DES1_21514</name>
</gene>
<feature type="transmembrane region" description="Helical" evidence="4">
    <location>
        <begin position="232"/>
        <end position="258"/>
    </location>
</feature>
<dbReference type="InterPro" id="IPR017896">
    <property type="entry name" value="4Fe4S_Fe-S-bd"/>
</dbReference>
<dbReference type="PROSITE" id="PS00198">
    <property type="entry name" value="4FE4S_FER_1"/>
    <property type="match status" value="1"/>
</dbReference>
<keyword evidence="4" id="KW-1133">Transmembrane helix</keyword>
<dbReference type="GO" id="GO:0051536">
    <property type="term" value="F:iron-sulfur cluster binding"/>
    <property type="evidence" value="ECO:0007669"/>
    <property type="project" value="UniProtKB-KW"/>
</dbReference>
<dbReference type="Gene3D" id="3.30.70.20">
    <property type="match status" value="1"/>
</dbReference>
<feature type="transmembrane region" description="Helical" evidence="4">
    <location>
        <begin position="185"/>
        <end position="203"/>
    </location>
</feature>
<dbReference type="PROSITE" id="PS51379">
    <property type="entry name" value="4FE4S_FER_2"/>
    <property type="match status" value="1"/>
</dbReference>
<dbReference type="AlphaFoldDB" id="A0A212L8B1"/>
<evidence type="ECO:0000256" key="3">
    <source>
        <dbReference type="ARBA" id="ARBA00023014"/>
    </source>
</evidence>
<feature type="transmembrane region" description="Helical" evidence="4">
    <location>
        <begin position="302"/>
        <end position="321"/>
    </location>
</feature>
<dbReference type="RefSeq" id="WP_179980842.1">
    <property type="nucleotide sequence ID" value="NZ_LT608333.1"/>
</dbReference>
<keyword evidence="3" id="KW-0411">Iron-sulfur</keyword>
<feature type="transmembrane region" description="Helical" evidence="4">
    <location>
        <begin position="85"/>
        <end position="104"/>
    </location>
</feature>
<feature type="transmembrane region" description="Helical" evidence="4">
    <location>
        <begin position="155"/>
        <end position="173"/>
    </location>
</feature>
<dbReference type="SUPFAM" id="SSF54862">
    <property type="entry name" value="4Fe-4S ferredoxins"/>
    <property type="match status" value="1"/>
</dbReference>
<evidence type="ECO:0000256" key="2">
    <source>
        <dbReference type="ARBA" id="ARBA00023004"/>
    </source>
</evidence>
<name>A0A212L8B1_9BACT</name>
<evidence type="ECO:0000256" key="1">
    <source>
        <dbReference type="ARBA" id="ARBA00022723"/>
    </source>
</evidence>
<feature type="transmembrane region" description="Helical" evidence="4">
    <location>
        <begin position="53"/>
        <end position="73"/>
    </location>
</feature>
<proteinExistence type="predicted"/>
<feature type="transmembrane region" description="Helical" evidence="4">
    <location>
        <begin position="125"/>
        <end position="143"/>
    </location>
</feature>
<feature type="transmembrane region" description="Helical" evidence="4">
    <location>
        <begin position="30"/>
        <end position="48"/>
    </location>
</feature>
<feature type="transmembrane region" description="Helical" evidence="4">
    <location>
        <begin position="279"/>
        <end position="296"/>
    </location>
</feature>
<keyword evidence="4" id="KW-0812">Transmembrane</keyword>
<dbReference type="InterPro" id="IPR017900">
    <property type="entry name" value="4Fe4S_Fe_S_CS"/>
</dbReference>
<evidence type="ECO:0000313" key="6">
    <source>
        <dbReference type="EMBL" id="SCM73776.1"/>
    </source>
</evidence>